<evidence type="ECO:0000313" key="3">
    <source>
        <dbReference type="Proteomes" id="UP000297273"/>
    </source>
</evidence>
<dbReference type="NCBIfam" id="NF047502">
    <property type="entry name" value="LIC_13346_fam"/>
    <property type="match status" value="1"/>
</dbReference>
<gene>
    <name evidence="1" type="ORF">EHO57_11435</name>
    <name evidence="2" type="ORF">EHQ53_07435</name>
</gene>
<evidence type="ECO:0000313" key="1">
    <source>
        <dbReference type="EMBL" id="TGK01621.1"/>
    </source>
</evidence>
<keyword evidence="3" id="KW-1185">Reference proteome</keyword>
<name>A0A5F1ZVF1_9LEPT</name>
<protein>
    <submittedName>
        <fullName evidence="1">Uncharacterized protein</fullName>
    </submittedName>
</protein>
<organism evidence="1 4">
    <name type="scientific">Leptospira langatensis</name>
    <dbReference type="NCBI Taxonomy" id="2484983"/>
    <lineage>
        <taxon>Bacteria</taxon>
        <taxon>Pseudomonadati</taxon>
        <taxon>Spirochaetota</taxon>
        <taxon>Spirochaetia</taxon>
        <taxon>Leptospirales</taxon>
        <taxon>Leptospiraceae</taxon>
        <taxon>Leptospira</taxon>
    </lineage>
</organism>
<sequence length="285" mass="32942">MGGNKPLSPKDLPSTRIFWNLSSISQNSESYRSQPGHLRYLVVQTLPNKEKVWSGEVDLWETKEEFQGSLPKGMYFPKLSFKAAVYTGATRLEQGDAENPKTIFFLPQSVSSWNWEGDSMSPGIGTSSPKYFTISDWGIVFDFLPEGIAWVAREYRSLGKDFTLNWENIRNRRSSLSTDYTHPLGMSFPYADYDYRNQIFRYLPFTQDGLPVWIFKEEGGVRWAWGILPEDLLVSENLLNRKRTDKEELVKTHFYDANGNNPFTARADLKNYPIILLKDYDNARK</sequence>
<evidence type="ECO:0000313" key="4">
    <source>
        <dbReference type="Proteomes" id="UP000297946"/>
    </source>
</evidence>
<evidence type="ECO:0000313" key="2">
    <source>
        <dbReference type="EMBL" id="TGL42433.1"/>
    </source>
</evidence>
<dbReference type="AlphaFoldDB" id="A0A5F1ZVF1"/>
<reference evidence="2" key="1">
    <citation type="submission" date="2018-10" db="EMBL/GenBank/DDBJ databases">
        <authorList>
            <person name="Vincent A.T."/>
            <person name="Schiettekatte O."/>
            <person name="Bourhy P."/>
            <person name="Veyrier F.J."/>
            <person name="Picardeau M."/>
        </authorList>
    </citation>
    <scope>NUCLEOTIDE SEQUENCE</scope>
    <source>
        <strain evidence="2">201702690</strain>
    </source>
</reference>
<dbReference type="EMBL" id="RQGC01000004">
    <property type="protein sequence ID" value="TGL42433.1"/>
    <property type="molecule type" value="Genomic_DNA"/>
</dbReference>
<accession>A0A5F1ZVF1</accession>
<dbReference type="OrthoDB" id="343224at2"/>
<dbReference type="Proteomes" id="UP000297946">
    <property type="component" value="Unassembled WGS sequence"/>
</dbReference>
<dbReference type="Proteomes" id="UP000297273">
    <property type="component" value="Unassembled WGS sequence"/>
</dbReference>
<comment type="caution">
    <text evidence="1">The sequence shown here is derived from an EMBL/GenBank/DDBJ whole genome shotgun (WGS) entry which is preliminary data.</text>
</comment>
<dbReference type="EMBL" id="RQER01000006">
    <property type="protein sequence ID" value="TGK01621.1"/>
    <property type="molecule type" value="Genomic_DNA"/>
</dbReference>
<proteinExistence type="predicted"/>
<reference evidence="3 4" key="2">
    <citation type="journal article" date="2019" name="PLoS Negl. Trop. Dis.">
        <title>Revisiting the worldwide diversity of Leptospira species in the environment.</title>
        <authorList>
            <person name="Vincent A.T."/>
            <person name="Schiettekatte O."/>
            <person name="Bourhy P."/>
            <person name="Veyrier F.J."/>
            <person name="Picardeau M."/>
        </authorList>
    </citation>
    <scope>NUCLEOTIDE SEQUENCE [LARGE SCALE GENOMIC DNA]</scope>
    <source>
        <strain evidence="3">201702690</strain>
        <strain evidence="1 4">SSW18</strain>
    </source>
</reference>